<keyword evidence="2" id="KW-1185">Reference proteome</keyword>
<proteinExistence type="predicted"/>
<evidence type="ECO:0000313" key="1">
    <source>
        <dbReference type="EMBL" id="KYN28265.1"/>
    </source>
</evidence>
<sequence>KQRRLQIVAKSFNGTCCGRRAGLGTHSFRIDRDYIVRNKKIDDRKT</sequence>
<gene>
    <name evidence="1" type="ORF">ALC57_02326</name>
</gene>
<protein>
    <submittedName>
        <fullName evidence="1">Uncharacterized protein</fullName>
    </submittedName>
</protein>
<feature type="non-terminal residue" evidence="1">
    <location>
        <position position="1"/>
    </location>
</feature>
<evidence type="ECO:0000313" key="2">
    <source>
        <dbReference type="Proteomes" id="UP000078492"/>
    </source>
</evidence>
<name>A0A195EJ26_9HYME</name>
<dbReference type="AlphaFoldDB" id="A0A195EJ26"/>
<organism evidence="1 2">
    <name type="scientific">Trachymyrmex cornetzi</name>
    <dbReference type="NCBI Taxonomy" id="471704"/>
    <lineage>
        <taxon>Eukaryota</taxon>
        <taxon>Metazoa</taxon>
        <taxon>Ecdysozoa</taxon>
        <taxon>Arthropoda</taxon>
        <taxon>Hexapoda</taxon>
        <taxon>Insecta</taxon>
        <taxon>Pterygota</taxon>
        <taxon>Neoptera</taxon>
        <taxon>Endopterygota</taxon>
        <taxon>Hymenoptera</taxon>
        <taxon>Apocrita</taxon>
        <taxon>Aculeata</taxon>
        <taxon>Formicoidea</taxon>
        <taxon>Formicidae</taxon>
        <taxon>Myrmicinae</taxon>
        <taxon>Trachymyrmex</taxon>
    </lineage>
</organism>
<dbReference type="Proteomes" id="UP000078492">
    <property type="component" value="Unassembled WGS sequence"/>
</dbReference>
<reference evidence="1 2" key="1">
    <citation type="submission" date="2015-09" db="EMBL/GenBank/DDBJ databases">
        <title>Trachymyrmex cornetzi WGS genome.</title>
        <authorList>
            <person name="Nygaard S."/>
            <person name="Hu H."/>
            <person name="Boomsma J."/>
            <person name="Zhang G."/>
        </authorList>
    </citation>
    <scope>NUCLEOTIDE SEQUENCE [LARGE SCALE GENOMIC DNA]</scope>
    <source>
        <strain evidence="1">Tcor2-1</strain>
        <tissue evidence="1">Whole body</tissue>
    </source>
</reference>
<accession>A0A195EJ26</accession>
<dbReference type="EMBL" id="KQ978801">
    <property type="protein sequence ID" value="KYN28265.1"/>
    <property type="molecule type" value="Genomic_DNA"/>
</dbReference>